<gene>
    <name evidence="9" type="ORF">CEPIT_LOCUS31087</name>
</gene>
<evidence type="ECO:0000313" key="9">
    <source>
        <dbReference type="EMBL" id="CAH9131016.1"/>
    </source>
</evidence>
<dbReference type="Proteomes" id="UP001152523">
    <property type="component" value="Unassembled WGS sequence"/>
</dbReference>
<dbReference type="Pfam" id="PF25597">
    <property type="entry name" value="SH3_retrovirus"/>
    <property type="match status" value="1"/>
</dbReference>
<dbReference type="GO" id="GO:0006412">
    <property type="term" value="P:translation"/>
    <property type="evidence" value="ECO:0007669"/>
    <property type="project" value="UniProtKB-KW"/>
</dbReference>
<keyword evidence="2" id="KW-0547">Nucleotide-binding</keyword>
<evidence type="ECO:0000256" key="5">
    <source>
        <dbReference type="ARBA" id="ARBA00047380"/>
    </source>
</evidence>
<evidence type="ECO:0000256" key="4">
    <source>
        <dbReference type="ARBA" id="ARBA00022917"/>
    </source>
</evidence>
<accession>A0AAV0F648</accession>
<sequence>MKSKGEKFVSRVRKCVFVGYVFGKKGWNVFDLETRELFVSRDVKFFEQIFPFASTSSFPNNTPNASLPAALPTYYDDHFFLDHLDESHVQTPSTQADSTTPPEGRGQSGDIFTGSGHSNSLEDVHGTSHEETEQALGRGQRTRIPSVRLKDFVTHTIIKNSPFPASSAPPSSSGQIVDPQEIEKMVDEVIADNPKQLEQYRGGKTKLQGHFAGQVMKESKGKANPNLLNKILLQKLNAKT</sequence>
<keyword evidence="10" id="KW-1185">Reference proteome</keyword>
<dbReference type="FunFam" id="1.10.10.410:FF:000001">
    <property type="entry name" value="Aspartyl/glutamyl-tRNA(Asn/Gln) amidotransferase subunit B"/>
    <property type="match status" value="1"/>
</dbReference>
<evidence type="ECO:0000256" key="7">
    <source>
        <dbReference type="SAM" id="MobiDB-lite"/>
    </source>
</evidence>
<reference evidence="9" key="1">
    <citation type="submission" date="2022-07" db="EMBL/GenBank/DDBJ databases">
        <authorList>
            <person name="Macas J."/>
            <person name="Novak P."/>
            <person name="Neumann P."/>
        </authorList>
    </citation>
    <scope>NUCLEOTIDE SEQUENCE</scope>
</reference>
<dbReference type="InterPro" id="IPR057670">
    <property type="entry name" value="SH3_retrovirus"/>
</dbReference>
<organism evidence="9 10">
    <name type="scientific">Cuscuta epithymum</name>
    <dbReference type="NCBI Taxonomy" id="186058"/>
    <lineage>
        <taxon>Eukaryota</taxon>
        <taxon>Viridiplantae</taxon>
        <taxon>Streptophyta</taxon>
        <taxon>Embryophyta</taxon>
        <taxon>Tracheophyta</taxon>
        <taxon>Spermatophyta</taxon>
        <taxon>Magnoliopsida</taxon>
        <taxon>eudicotyledons</taxon>
        <taxon>Gunneridae</taxon>
        <taxon>Pentapetalae</taxon>
        <taxon>asterids</taxon>
        <taxon>lamiids</taxon>
        <taxon>Solanales</taxon>
        <taxon>Convolvulaceae</taxon>
        <taxon>Cuscuteae</taxon>
        <taxon>Cuscuta</taxon>
        <taxon>Cuscuta subgen. Cuscuta</taxon>
    </lineage>
</organism>
<evidence type="ECO:0000256" key="2">
    <source>
        <dbReference type="ARBA" id="ARBA00022741"/>
    </source>
</evidence>
<dbReference type="GO" id="GO:0005524">
    <property type="term" value="F:ATP binding"/>
    <property type="evidence" value="ECO:0007669"/>
    <property type="project" value="UniProtKB-KW"/>
</dbReference>
<feature type="compositionally biased region" description="Polar residues" evidence="7">
    <location>
        <begin position="89"/>
        <end position="101"/>
    </location>
</feature>
<dbReference type="InterPro" id="IPR017959">
    <property type="entry name" value="Asn/Gln-tRNA_amidoTrfase_suB/E"/>
</dbReference>
<comment type="catalytic activity">
    <reaction evidence="6">
        <text>L-glutamyl-tRNA(Gln) + L-glutamine + ATP + H2O = L-glutaminyl-tRNA(Gln) + L-glutamate + ADP + phosphate + H(+)</text>
        <dbReference type="Rhea" id="RHEA:17521"/>
        <dbReference type="Rhea" id="RHEA-COMP:9681"/>
        <dbReference type="Rhea" id="RHEA-COMP:9684"/>
        <dbReference type="ChEBI" id="CHEBI:15377"/>
        <dbReference type="ChEBI" id="CHEBI:15378"/>
        <dbReference type="ChEBI" id="CHEBI:29985"/>
        <dbReference type="ChEBI" id="CHEBI:30616"/>
        <dbReference type="ChEBI" id="CHEBI:43474"/>
        <dbReference type="ChEBI" id="CHEBI:58359"/>
        <dbReference type="ChEBI" id="CHEBI:78520"/>
        <dbReference type="ChEBI" id="CHEBI:78521"/>
        <dbReference type="ChEBI" id="CHEBI:456216"/>
    </reaction>
</comment>
<dbReference type="SUPFAM" id="SSF89095">
    <property type="entry name" value="GatB/YqeY motif"/>
    <property type="match status" value="1"/>
</dbReference>
<comment type="caution">
    <text evidence="9">The sequence shown here is derived from an EMBL/GenBank/DDBJ whole genome shotgun (WGS) entry which is preliminary data.</text>
</comment>
<dbReference type="GO" id="GO:0070681">
    <property type="term" value="P:glutaminyl-tRNAGln biosynthesis via transamidation"/>
    <property type="evidence" value="ECO:0007669"/>
    <property type="project" value="TreeGrafter"/>
</dbReference>
<keyword evidence="3" id="KW-0067">ATP-binding</keyword>
<name>A0AAV0F648_9ASTE</name>
<evidence type="ECO:0000313" key="10">
    <source>
        <dbReference type="Proteomes" id="UP001152523"/>
    </source>
</evidence>
<feature type="compositionally biased region" description="Basic and acidic residues" evidence="7">
    <location>
        <begin position="120"/>
        <end position="132"/>
    </location>
</feature>
<dbReference type="Gene3D" id="1.10.10.410">
    <property type="match status" value="1"/>
</dbReference>
<dbReference type="InterPro" id="IPR023168">
    <property type="entry name" value="GatB_Yqey_C_2"/>
</dbReference>
<dbReference type="SMART" id="SM00845">
    <property type="entry name" value="GatB_Yqey"/>
    <property type="match status" value="1"/>
</dbReference>
<dbReference type="InterPro" id="IPR003789">
    <property type="entry name" value="Asn/Gln_tRNA_amidoTrase-B-like"/>
</dbReference>
<evidence type="ECO:0000256" key="6">
    <source>
        <dbReference type="ARBA" id="ARBA00047913"/>
    </source>
</evidence>
<comment type="catalytic activity">
    <reaction evidence="5">
        <text>L-aspartyl-tRNA(Asn) + L-glutamine + ATP + H2O = L-asparaginyl-tRNA(Asn) + L-glutamate + ADP + phosphate + 2 H(+)</text>
        <dbReference type="Rhea" id="RHEA:14513"/>
        <dbReference type="Rhea" id="RHEA-COMP:9674"/>
        <dbReference type="Rhea" id="RHEA-COMP:9677"/>
        <dbReference type="ChEBI" id="CHEBI:15377"/>
        <dbReference type="ChEBI" id="CHEBI:15378"/>
        <dbReference type="ChEBI" id="CHEBI:29985"/>
        <dbReference type="ChEBI" id="CHEBI:30616"/>
        <dbReference type="ChEBI" id="CHEBI:43474"/>
        <dbReference type="ChEBI" id="CHEBI:58359"/>
        <dbReference type="ChEBI" id="CHEBI:78515"/>
        <dbReference type="ChEBI" id="CHEBI:78516"/>
        <dbReference type="ChEBI" id="CHEBI:456216"/>
    </reaction>
</comment>
<protein>
    <recommendedName>
        <fullName evidence="8">Asn/Gln amidotransferase domain-containing protein</fullName>
    </recommendedName>
</protein>
<keyword evidence="4" id="KW-0648">Protein biosynthesis</keyword>
<keyword evidence="1" id="KW-0436">Ligase</keyword>
<dbReference type="Pfam" id="PF02637">
    <property type="entry name" value="GatB_Yqey"/>
    <property type="match status" value="1"/>
</dbReference>
<feature type="region of interest" description="Disordered" evidence="7">
    <location>
        <begin position="89"/>
        <end position="143"/>
    </location>
</feature>
<dbReference type="EMBL" id="CAMAPF010000964">
    <property type="protein sequence ID" value="CAH9131016.1"/>
    <property type="molecule type" value="Genomic_DNA"/>
</dbReference>
<feature type="domain" description="Asn/Gln amidotransferase" evidence="8">
    <location>
        <begin position="130"/>
        <end position="236"/>
    </location>
</feature>
<proteinExistence type="predicted"/>
<dbReference type="PANTHER" id="PTHR11659">
    <property type="entry name" value="GLUTAMYL-TRNA GLN AMIDOTRANSFERASE SUBUNIT B MITOCHONDRIAL AND PROKARYOTIC PET112-RELATED"/>
    <property type="match status" value="1"/>
</dbReference>
<evidence type="ECO:0000256" key="1">
    <source>
        <dbReference type="ARBA" id="ARBA00022598"/>
    </source>
</evidence>
<dbReference type="GO" id="GO:0050567">
    <property type="term" value="F:glutaminyl-tRNA synthase (glutamine-hydrolyzing) activity"/>
    <property type="evidence" value="ECO:0007669"/>
    <property type="project" value="TreeGrafter"/>
</dbReference>
<dbReference type="AlphaFoldDB" id="A0AAV0F648"/>
<dbReference type="PANTHER" id="PTHR11659:SF0">
    <property type="entry name" value="GLUTAMYL-TRNA(GLN) AMIDOTRANSFERASE SUBUNIT B, MITOCHONDRIAL"/>
    <property type="match status" value="1"/>
</dbReference>
<evidence type="ECO:0000256" key="3">
    <source>
        <dbReference type="ARBA" id="ARBA00022840"/>
    </source>
</evidence>
<dbReference type="InterPro" id="IPR018027">
    <property type="entry name" value="Asn/Gln_amidotransferase"/>
</dbReference>
<evidence type="ECO:0000259" key="8">
    <source>
        <dbReference type="SMART" id="SM00845"/>
    </source>
</evidence>